<dbReference type="PANTHER" id="PTHR46191:SF2">
    <property type="entry name" value="HALOACID DEHALOGENASE-LIKE HYDROLASE DOMAIN-CONTAINING PROTEIN 3"/>
    <property type="match status" value="1"/>
</dbReference>
<proteinExistence type="predicted"/>
<dbReference type="InterPro" id="IPR051828">
    <property type="entry name" value="HAD-like_hydrolase_domain"/>
</dbReference>
<name>A0A821L0N0_9NEOP</name>
<dbReference type="InterPro" id="IPR036412">
    <property type="entry name" value="HAD-like_sf"/>
</dbReference>
<dbReference type="EMBL" id="CAJOBZ010000001">
    <property type="protein sequence ID" value="CAF4743662.1"/>
    <property type="molecule type" value="Genomic_DNA"/>
</dbReference>
<dbReference type="OrthoDB" id="444127at2759"/>
<gene>
    <name evidence="1" type="ORF">PMACD_LOCUS195</name>
</gene>
<dbReference type="NCBIfam" id="TIGR02252">
    <property type="entry name" value="DREG-2"/>
    <property type="match status" value="1"/>
</dbReference>
<dbReference type="NCBIfam" id="TIGR01549">
    <property type="entry name" value="HAD-SF-IA-v1"/>
    <property type="match status" value="1"/>
</dbReference>
<dbReference type="CDD" id="cd16415">
    <property type="entry name" value="HAD_dREG-2_like"/>
    <property type="match status" value="1"/>
</dbReference>
<comment type="caution">
    <text evidence="1">The sequence shown here is derived from an EMBL/GenBank/DDBJ whole genome shotgun (WGS) entry which is preliminary data.</text>
</comment>
<keyword evidence="2" id="KW-1185">Reference proteome</keyword>
<dbReference type="SFLD" id="SFLDG01129">
    <property type="entry name" value="C1.5:_HAD__Beta-PGM__Phosphata"/>
    <property type="match status" value="1"/>
</dbReference>
<dbReference type="Proteomes" id="UP000663880">
    <property type="component" value="Unassembled WGS sequence"/>
</dbReference>
<dbReference type="AlphaFoldDB" id="A0A821L0N0"/>
<evidence type="ECO:0000313" key="1">
    <source>
        <dbReference type="EMBL" id="CAF4743662.1"/>
    </source>
</evidence>
<dbReference type="GO" id="GO:0005634">
    <property type="term" value="C:nucleus"/>
    <property type="evidence" value="ECO:0007669"/>
    <property type="project" value="TreeGrafter"/>
</dbReference>
<dbReference type="InterPro" id="IPR023214">
    <property type="entry name" value="HAD_sf"/>
</dbReference>
<dbReference type="InterPro" id="IPR044924">
    <property type="entry name" value="HAD-SF_hydro_IA_REG-2-like_cap"/>
</dbReference>
<sequence length="242" mass="28213">MKSKVKLITFDATNTLLKLCVSPWKFYANVAEKYGYQIHEDEIKKQFLYTYEMLTKRHPNFGKESILWENWWREIVQGTFAEKIKDNEHIKCIGNKLIQDYKSPKCWCPADGAIEILEHVKSQCCDIGIVSNFDPRLHEILQNLNLSSYFKFILTSYEIGYSKPDIKIFESAIEHSKLNLFTVECLHIGDDYKKDYLGAKKAGWQAILVTNNISGLGDINPLHYFKNLHELKTAIEFQNKFS</sequence>
<dbReference type="Gene3D" id="3.40.50.1000">
    <property type="entry name" value="HAD superfamily/HAD-like"/>
    <property type="match status" value="1"/>
</dbReference>
<organism evidence="1 2">
    <name type="scientific">Pieris macdunnoughi</name>
    <dbReference type="NCBI Taxonomy" id="345717"/>
    <lineage>
        <taxon>Eukaryota</taxon>
        <taxon>Metazoa</taxon>
        <taxon>Ecdysozoa</taxon>
        <taxon>Arthropoda</taxon>
        <taxon>Hexapoda</taxon>
        <taxon>Insecta</taxon>
        <taxon>Pterygota</taxon>
        <taxon>Neoptera</taxon>
        <taxon>Endopterygota</taxon>
        <taxon>Lepidoptera</taxon>
        <taxon>Glossata</taxon>
        <taxon>Ditrysia</taxon>
        <taxon>Papilionoidea</taxon>
        <taxon>Pieridae</taxon>
        <taxon>Pierinae</taxon>
        <taxon>Pieris</taxon>
    </lineage>
</organism>
<dbReference type="Gene3D" id="1.10.150.720">
    <property type="entry name" value="Haloacid dehalogenase-like hydrolase"/>
    <property type="match status" value="1"/>
</dbReference>
<dbReference type="InterPro" id="IPR011949">
    <property type="entry name" value="HAD-SF_hydro_IA_REG-2-like"/>
</dbReference>
<protein>
    <submittedName>
        <fullName evidence="1">Uncharacterized protein</fullName>
    </submittedName>
</protein>
<dbReference type="InterPro" id="IPR006439">
    <property type="entry name" value="HAD-SF_hydro_IA"/>
</dbReference>
<dbReference type="SFLD" id="SFLDS00003">
    <property type="entry name" value="Haloacid_Dehalogenase"/>
    <property type="match status" value="1"/>
</dbReference>
<dbReference type="Pfam" id="PF00702">
    <property type="entry name" value="Hydrolase"/>
    <property type="match status" value="1"/>
</dbReference>
<dbReference type="SUPFAM" id="SSF56784">
    <property type="entry name" value="HAD-like"/>
    <property type="match status" value="1"/>
</dbReference>
<reference evidence="1" key="1">
    <citation type="submission" date="2021-02" db="EMBL/GenBank/DDBJ databases">
        <authorList>
            <person name="Steward A R."/>
        </authorList>
    </citation>
    <scope>NUCLEOTIDE SEQUENCE</scope>
</reference>
<evidence type="ECO:0000313" key="2">
    <source>
        <dbReference type="Proteomes" id="UP000663880"/>
    </source>
</evidence>
<accession>A0A821L0N0</accession>
<dbReference type="PANTHER" id="PTHR46191">
    <property type="match status" value="1"/>
</dbReference>